<dbReference type="Gene3D" id="3.40.33.10">
    <property type="entry name" value="CAP"/>
    <property type="match status" value="1"/>
</dbReference>
<keyword evidence="4" id="KW-1185">Reference proteome</keyword>
<dbReference type="OrthoDB" id="419320at2"/>
<keyword evidence="1" id="KW-0732">Signal</keyword>
<feature type="chain" id="PRO_5005807976" evidence="1">
    <location>
        <begin position="25"/>
        <end position="151"/>
    </location>
</feature>
<dbReference type="EMBL" id="CXSU01000005">
    <property type="protein sequence ID" value="CTQ48425.1"/>
    <property type="molecule type" value="Genomic_DNA"/>
</dbReference>
<dbReference type="Pfam" id="PF00188">
    <property type="entry name" value="CAP"/>
    <property type="match status" value="1"/>
</dbReference>
<dbReference type="InterPro" id="IPR035940">
    <property type="entry name" value="CAP_sf"/>
</dbReference>
<feature type="domain" description="SCP" evidence="2">
    <location>
        <begin position="36"/>
        <end position="146"/>
    </location>
</feature>
<name>A0A0M6YFH9_9RHOB</name>
<organism evidence="3 4">
    <name type="scientific">Jannaschia donghaensis</name>
    <dbReference type="NCBI Taxonomy" id="420998"/>
    <lineage>
        <taxon>Bacteria</taxon>
        <taxon>Pseudomonadati</taxon>
        <taxon>Pseudomonadota</taxon>
        <taxon>Alphaproteobacteria</taxon>
        <taxon>Rhodobacterales</taxon>
        <taxon>Roseobacteraceae</taxon>
        <taxon>Jannaschia</taxon>
    </lineage>
</organism>
<dbReference type="PANTHER" id="PTHR31157">
    <property type="entry name" value="SCP DOMAIN-CONTAINING PROTEIN"/>
    <property type="match status" value="1"/>
</dbReference>
<dbReference type="PANTHER" id="PTHR31157:SF1">
    <property type="entry name" value="SCP DOMAIN-CONTAINING PROTEIN"/>
    <property type="match status" value="1"/>
</dbReference>
<dbReference type="InterPro" id="IPR014044">
    <property type="entry name" value="CAP_dom"/>
</dbReference>
<gene>
    <name evidence="3" type="ORF">JDO7802_00427</name>
</gene>
<dbReference type="RefSeq" id="WP_055082124.1">
    <property type="nucleotide sequence ID" value="NZ_CXSU01000005.1"/>
</dbReference>
<evidence type="ECO:0000256" key="1">
    <source>
        <dbReference type="SAM" id="SignalP"/>
    </source>
</evidence>
<dbReference type="CDD" id="cd05379">
    <property type="entry name" value="CAP_bacterial"/>
    <property type="match status" value="1"/>
</dbReference>
<evidence type="ECO:0000313" key="3">
    <source>
        <dbReference type="EMBL" id="CTQ48425.1"/>
    </source>
</evidence>
<protein>
    <submittedName>
        <fullName evidence="3">Cysteine-rich secretory protein family protein</fullName>
    </submittedName>
</protein>
<accession>A0A0M6YFH9</accession>
<dbReference type="Proteomes" id="UP000049222">
    <property type="component" value="Unassembled WGS sequence"/>
</dbReference>
<dbReference type="SUPFAM" id="SSF55797">
    <property type="entry name" value="PR-1-like"/>
    <property type="match status" value="1"/>
</dbReference>
<feature type="signal peptide" evidence="1">
    <location>
        <begin position="1"/>
        <end position="24"/>
    </location>
</feature>
<evidence type="ECO:0000259" key="2">
    <source>
        <dbReference type="Pfam" id="PF00188"/>
    </source>
</evidence>
<proteinExistence type="predicted"/>
<dbReference type="STRING" id="420998.JDO7802_00427"/>
<sequence>MLRTILLAATLALPVATLSTPAAAATVPEALAMASAARQQAGLPPLRSNARLARAAEAQARHMRSQQKMGHVGPGGNSLSDRARAAGYRMCYGAENVADGWPSVNAVHRAWMNSPSHQKNIMNPNVTEGAVAAVQDGNGRLWWVMVLGSRC</sequence>
<evidence type="ECO:0000313" key="4">
    <source>
        <dbReference type="Proteomes" id="UP000049222"/>
    </source>
</evidence>
<reference evidence="3 4" key="1">
    <citation type="submission" date="2015-07" db="EMBL/GenBank/DDBJ databases">
        <authorList>
            <person name="Noorani M."/>
        </authorList>
    </citation>
    <scope>NUCLEOTIDE SEQUENCE [LARGE SCALE GENOMIC DNA]</scope>
    <source>
        <strain evidence="3 4">CECT 7802</strain>
    </source>
</reference>
<dbReference type="AlphaFoldDB" id="A0A0M6YFH9"/>